<name>A0A4Y5QCA3_9VIRU</name>
<dbReference type="EMBL" id="MH939373">
    <property type="protein sequence ID" value="QCX29350.1"/>
    <property type="molecule type" value="Genomic_DNA"/>
</dbReference>
<reference evidence="1" key="1">
    <citation type="submission" date="2018-09" db="EMBL/GenBank/DDBJ databases">
        <title>Diverse plant associated genomoviruses.</title>
        <authorList>
            <person name="Richet C."/>
            <person name="Kraberger S."/>
            <person name="Filloux D."/>
            <person name="Fontenele R.S."/>
            <person name="Ribeiro S.G."/>
            <person name="Martin D.P."/>
            <person name="Lamas N.S."/>
            <person name="McCarthy J."/>
            <person name="Lefeuvre P."/>
            <person name="Roumagnac P."/>
            <person name="Varsani A."/>
        </authorList>
    </citation>
    <scope>NUCLEOTIDE SEQUENCE</scope>
    <source>
        <strain evidence="1">1370_OP4_572</strain>
    </source>
</reference>
<sequence length="309" mass="34656">MAYSRIRRRRVRRRRNPIRRNRVTRTRRVRTYRSRRMRLPRRSILNLTSVKKKDSMGHVTNVGTGSTTTFTTNPAIFTQNGAQPYATSIWMFSPSARDQTINAGGSDEVAVALRNSTRTYSKGYGESIQIRTNTGASWKWRRVVILNKNTTLYGSPGSPTPIYRDTAGTGMQRIVAPLNNSQFAILTEQLIVGNPGSGDSVDIFAFKFDPNRCKVLYDKTVAFNGGNQYGWSRSFNQYFPIQKTVVYNETENADSETSNYLSAPGALNSAGDILVIDFLACQSAPDPASGAPVHSLSLTLDGRYYWHER</sequence>
<organism evidence="1">
    <name type="scientific">Plant associated genomovirus 1</name>
    <dbReference type="NCBI Taxonomy" id="2584380"/>
    <lineage>
        <taxon>Viruses</taxon>
        <taxon>Monodnaviria</taxon>
        <taxon>Shotokuvirae</taxon>
        <taxon>Cressdnaviricota</taxon>
        <taxon>Repensiviricetes</taxon>
        <taxon>Geplafuvirales</taxon>
        <taxon>Genomoviridae</taxon>
        <taxon>Gemygorvirus</taxon>
        <taxon>Gemygorvirus poaspe1</taxon>
    </lineage>
</organism>
<proteinExistence type="predicted"/>
<evidence type="ECO:0000313" key="1">
    <source>
        <dbReference type="EMBL" id="QCX29350.1"/>
    </source>
</evidence>
<protein>
    <submittedName>
        <fullName evidence="1">Capsid protein</fullName>
    </submittedName>
</protein>
<accession>A0A4Y5QCA3</accession>